<comment type="caution">
    <text evidence="2">The sequence shown here is derived from an EMBL/GenBank/DDBJ whole genome shotgun (WGS) entry which is preliminary data.</text>
</comment>
<proteinExistence type="predicted"/>
<name>A0AAN7SV21_9EURO</name>
<protein>
    <submittedName>
        <fullName evidence="2">Uncharacterized protein</fullName>
    </submittedName>
</protein>
<sequence>MSMNGRADAVCGNRGSYYKVPLLGVLESVLNERDDDCKACDAQRHAEQAISHHIETGTQALNEMAMSNQGPDPDFFAQREFHARSVAGKSLQQIENEAETLYMIMKDLEAQLEARKQDLANLRHSQQAAESYQQAMVGAMMAAPAQTDRNTRARFYYGSVTPEEVGFRGADVPIQFPGNMPAGGVGLWHHLL</sequence>
<dbReference type="AlphaFoldDB" id="A0AAN7SV21"/>
<evidence type="ECO:0000313" key="2">
    <source>
        <dbReference type="EMBL" id="KAK5082290.1"/>
    </source>
</evidence>
<keyword evidence="1" id="KW-0175">Coiled coil</keyword>
<dbReference type="Proteomes" id="UP001309876">
    <property type="component" value="Unassembled WGS sequence"/>
</dbReference>
<evidence type="ECO:0000256" key="1">
    <source>
        <dbReference type="SAM" id="Coils"/>
    </source>
</evidence>
<evidence type="ECO:0000313" key="3">
    <source>
        <dbReference type="Proteomes" id="UP001309876"/>
    </source>
</evidence>
<reference evidence="2 3" key="1">
    <citation type="submission" date="2023-08" db="EMBL/GenBank/DDBJ databases">
        <title>Black Yeasts Isolated from many extreme environments.</title>
        <authorList>
            <person name="Coleine C."/>
            <person name="Stajich J.E."/>
            <person name="Selbmann L."/>
        </authorList>
    </citation>
    <scope>NUCLEOTIDE SEQUENCE [LARGE SCALE GENOMIC DNA]</scope>
    <source>
        <strain evidence="2 3">CCFEE 5910</strain>
    </source>
</reference>
<accession>A0AAN7SV21</accession>
<gene>
    <name evidence="2" type="ORF">LTR05_007436</name>
</gene>
<keyword evidence="3" id="KW-1185">Reference proteome</keyword>
<feature type="coiled-coil region" evidence="1">
    <location>
        <begin position="91"/>
        <end position="125"/>
    </location>
</feature>
<dbReference type="EMBL" id="JAVRRJ010000008">
    <property type="protein sequence ID" value="KAK5082290.1"/>
    <property type="molecule type" value="Genomic_DNA"/>
</dbReference>
<organism evidence="2 3">
    <name type="scientific">Lithohypha guttulata</name>
    <dbReference type="NCBI Taxonomy" id="1690604"/>
    <lineage>
        <taxon>Eukaryota</taxon>
        <taxon>Fungi</taxon>
        <taxon>Dikarya</taxon>
        <taxon>Ascomycota</taxon>
        <taxon>Pezizomycotina</taxon>
        <taxon>Eurotiomycetes</taxon>
        <taxon>Chaetothyriomycetidae</taxon>
        <taxon>Chaetothyriales</taxon>
        <taxon>Trichomeriaceae</taxon>
        <taxon>Lithohypha</taxon>
    </lineage>
</organism>